<gene>
    <name evidence="2" type="ORF">HXL70_04500</name>
</gene>
<evidence type="ECO:0000313" key="3">
    <source>
        <dbReference type="Proteomes" id="UP000757890"/>
    </source>
</evidence>
<feature type="signal peptide" evidence="1">
    <location>
        <begin position="1"/>
        <end position="21"/>
    </location>
</feature>
<comment type="caution">
    <text evidence="2">The sequence shown here is derived from an EMBL/GenBank/DDBJ whole genome shotgun (WGS) entry which is preliminary data.</text>
</comment>
<name>A0A930B8A0_9FIRM</name>
<dbReference type="InterPro" id="IPR032774">
    <property type="entry name" value="WG_beta_rep"/>
</dbReference>
<evidence type="ECO:0000313" key="2">
    <source>
        <dbReference type="EMBL" id="MBF1129291.1"/>
    </source>
</evidence>
<feature type="chain" id="PRO_5038970758" evidence="1">
    <location>
        <begin position="22"/>
        <end position="601"/>
    </location>
</feature>
<reference evidence="2" key="1">
    <citation type="submission" date="2020-04" db="EMBL/GenBank/DDBJ databases">
        <title>Deep metagenomics examines the oral microbiome during advanced dental caries in children, revealing novel taxa and co-occurrences with host molecules.</title>
        <authorList>
            <person name="Baker J.L."/>
            <person name="Morton J.T."/>
            <person name="Dinis M."/>
            <person name="Alvarez R."/>
            <person name="Tran N.C."/>
            <person name="Knight R."/>
            <person name="Edlund A."/>
        </authorList>
    </citation>
    <scope>NUCLEOTIDE SEQUENCE</scope>
    <source>
        <strain evidence="2">JCVI_32_bin.14</strain>
    </source>
</reference>
<organism evidence="2 3">
    <name type="scientific">Dialister invisus</name>
    <dbReference type="NCBI Taxonomy" id="218538"/>
    <lineage>
        <taxon>Bacteria</taxon>
        <taxon>Bacillati</taxon>
        <taxon>Bacillota</taxon>
        <taxon>Negativicutes</taxon>
        <taxon>Veillonellales</taxon>
        <taxon>Veillonellaceae</taxon>
        <taxon>Dialister</taxon>
    </lineage>
</organism>
<keyword evidence="1" id="KW-0732">Signal</keyword>
<sequence length="601" mass="66950">MKYRKTILLIAAMALSASVYASDTAFSDSYEPAGSGISQNTEFPFTAAVKQNGKWGAVNGEGKTVIPITYDKIALSLSDEEIRAADLASEDDRADLIEVKQKNLRGFYDRSGKRIIPVSYETRSFWKEGFLAVEGRDKKIGFYKKDGTKLTDPVYESVSDFEQGMAIVKSGGKYGYIDKKGKEIAPLYQEAHFFADGLAAVKEKNKWGVIDETGAYVIAPTYSNAGPAYSDGLLAVRDNKEKWGFIDKEGRTVIPFQYKSVHPLFHESMTAVQAENKLWGFVDNTGNITAEPQFKAVFTPFSEGLAGVRTIDGKAYAKTDGTIAFMADYDQLYPFEKGIAEVRKGTAVSKEHIRRGFPISIGIGWGHWFYPCCYHHSHFGWGIGFPLWWPDYGYEEIIPAVEVKRGYIDNTGKVIAATSNDHVFPATENGILIYNNSRYGWVDRKGAYAAHTIYRTIIPAEDAKVLLAKDEDKKWGMLSMTDGKELAPFRYDDLKYKGNGMIAYKEDGRWGLMDTAGTPLTEPLYKSIGNAEDNRIPAKAKDGWLYLDYAGKKAITFEKDTEDVTAFRKGRAGVKTDGKWGLIDSAGKWICPPAYDDLDIL</sequence>
<accession>A0A930B8A0</accession>
<protein>
    <submittedName>
        <fullName evidence="2">WG repeat-containing protein</fullName>
    </submittedName>
</protein>
<evidence type="ECO:0000256" key="1">
    <source>
        <dbReference type="SAM" id="SignalP"/>
    </source>
</evidence>
<dbReference type="AlphaFoldDB" id="A0A930B8A0"/>
<dbReference type="PANTHER" id="PTHR37841">
    <property type="entry name" value="GLR2918 PROTEIN"/>
    <property type="match status" value="1"/>
</dbReference>
<dbReference type="Pfam" id="PF14903">
    <property type="entry name" value="WG_beta_rep"/>
    <property type="match status" value="7"/>
</dbReference>
<dbReference type="SUPFAM" id="SSF69360">
    <property type="entry name" value="Cell wall binding repeat"/>
    <property type="match status" value="2"/>
</dbReference>
<dbReference type="PANTHER" id="PTHR37841:SF1">
    <property type="entry name" value="DUF3298 DOMAIN-CONTAINING PROTEIN"/>
    <property type="match status" value="1"/>
</dbReference>
<proteinExistence type="predicted"/>
<dbReference type="Proteomes" id="UP000757890">
    <property type="component" value="Unassembled WGS sequence"/>
</dbReference>
<dbReference type="EMBL" id="JABZMK010000018">
    <property type="protein sequence ID" value="MBF1129291.1"/>
    <property type="molecule type" value="Genomic_DNA"/>
</dbReference>